<dbReference type="OrthoDB" id="6781322at2759"/>
<evidence type="ECO:0000256" key="1">
    <source>
        <dbReference type="SAM" id="MobiDB-lite"/>
    </source>
</evidence>
<sequence>MRRLRDIKNDPVRYEAIKEKERKRYHERVRAGKIKKTKDLSCCDQKSIRKRWGNYSKRYYNSMKNRKKIVEQLEINTPLDSPHPLDVNMDYCLENNNNLETPSRQDTPNTRQG</sequence>
<reference evidence="2" key="1">
    <citation type="submission" date="2019-08" db="EMBL/GenBank/DDBJ databases">
        <title>The genome of the North American firefly Photinus pyralis.</title>
        <authorList>
            <consortium name="Photinus pyralis genome working group"/>
            <person name="Fallon T.R."/>
            <person name="Sander Lower S.E."/>
            <person name="Weng J.-K."/>
        </authorList>
    </citation>
    <scope>NUCLEOTIDE SEQUENCE</scope>
    <source>
        <strain evidence="2">TRF0915ILg1</strain>
        <tissue evidence="2">Whole body</tissue>
    </source>
</reference>
<accession>A0A8K0GHH9</accession>
<protein>
    <submittedName>
        <fullName evidence="2">Uncharacterized protein</fullName>
    </submittedName>
</protein>
<evidence type="ECO:0000313" key="3">
    <source>
        <dbReference type="Proteomes" id="UP000801492"/>
    </source>
</evidence>
<comment type="caution">
    <text evidence="2">The sequence shown here is derived from an EMBL/GenBank/DDBJ whole genome shotgun (WGS) entry which is preliminary data.</text>
</comment>
<dbReference type="AlphaFoldDB" id="A0A8K0GHH9"/>
<dbReference type="Proteomes" id="UP000801492">
    <property type="component" value="Unassembled WGS sequence"/>
</dbReference>
<feature type="region of interest" description="Disordered" evidence="1">
    <location>
        <begin position="94"/>
        <end position="113"/>
    </location>
</feature>
<name>A0A8K0GHH9_IGNLU</name>
<dbReference type="EMBL" id="VTPC01003643">
    <property type="protein sequence ID" value="KAF2898213.1"/>
    <property type="molecule type" value="Genomic_DNA"/>
</dbReference>
<proteinExistence type="predicted"/>
<keyword evidence="3" id="KW-1185">Reference proteome</keyword>
<organism evidence="2 3">
    <name type="scientific">Ignelater luminosus</name>
    <name type="common">Cucubano</name>
    <name type="synonym">Pyrophorus luminosus</name>
    <dbReference type="NCBI Taxonomy" id="2038154"/>
    <lineage>
        <taxon>Eukaryota</taxon>
        <taxon>Metazoa</taxon>
        <taxon>Ecdysozoa</taxon>
        <taxon>Arthropoda</taxon>
        <taxon>Hexapoda</taxon>
        <taxon>Insecta</taxon>
        <taxon>Pterygota</taxon>
        <taxon>Neoptera</taxon>
        <taxon>Endopterygota</taxon>
        <taxon>Coleoptera</taxon>
        <taxon>Polyphaga</taxon>
        <taxon>Elateriformia</taxon>
        <taxon>Elateroidea</taxon>
        <taxon>Elateridae</taxon>
        <taxon>Agrypninae</taxon>
        <taxon>Pyrophorini</taxon>
        <taxon>Ignelater</taxon>
    </lineage>
</organism>
<gene>
    <name evidence="2" type="ORF">ILUMI_07960</name>
</gene>
<feature type="non-terminal residue" evidence="2">
    <location>
        <position position="113"/>
    </location>
</feature>
<evidence type="ECO:0000313" key="2">
    <source>
        <dbReference type="EMBL" id="KAF2898213.1"/>
    </source>
</evidence>